<keyword evidence="5" id="KW-1185">Reference proteome</keyword>
<dbReference type="InterPro" id="IPR029058">
    <property type="entry name" value="AB_hydrolase_fold"/>
</dbReference>
<evidence type="ECO:0000313" key="4">
    <source>
        <dbReference type="EMBL" id="OTG04083.1"/>
    </source>
</evidence>
<dbReference type="InParanoid" id="A0A251SZU2"/>
<organism evidence="4 5">
    <name type="scientific">Helianthus annuus</name>
    <name type="common">Common sunflower</name>
    <dbReference type="NCBI Taxonomy" id="4232"/>
    <lineage>
        <taxon>Eukaryota</taxon>
        <taxon>Viridiplantae</taxon>
        <taxon>Streptophyta</taxon>
        <taxon>Embryophyta</taxon>
        <taxon>Tracheophyta</taxon>
        <taxon>Spermatophyta</taxon>
        <taxon>Magnoliopsida</taxon>
        <taxon>eudicotyledons</taxon>
        <taxon>Gunneridae</taxon>
        <taxon>Pentapetalae</taxon>
        <taxon>asterids</taxon>
        <taxon>campanulids</taxon>
        <taxon>Asterales</taxon>
        <taxon>Asteraceae</taxon>
        <taxon>Asteroideae</taxon>
        <taxon>Heliantheae alliance</taxon>
        <taxon>Heliantheae</taxon>
        <taxon>Helianthus</taxon>
    </lineage>
</organism>
<keyword evidence="4" id="KW-0378">Hydrolase</keyword>
<evidence type="ECO:0000313" key="3">
    <source>
        <dbReference type="EMBL" id="KAF5776594.1"/>
    </source>
</evidence>
<dbReference type="GO" id="GO:0016787">
    <property type="term" value="F:hydrolase activity"/>
    <property type="evidence" value="ECO:0007669"/>
    <property type="project" value="UniProtKB-KW"/>
</dbReference>
<reference evidence="3 5" key="1">
    <citation type="journal article" date="2017" name="Nature">
        <title>The sunflower genome provides insights into oil metabolism, flowering and Asterid evolution.</title>
        <authorList>
            <person name="Badouin H."/>
            <person name="Gouzy J."/>
            <person name="Grassa C.J."/>
            <person name="Murat F."/>
            <person name="Staton S.E."/>
            <person name="Cottret L."/>
            <person name="Lelandais-Briere C."/>
            <person name="Owens G.L."/>
            <person name="Carrere S."/>
            <person name="Mayjonade B."/>
            <person name="Legrand L."/>
            <person name="Gill N."/>
            <person name="Kane N.C."/>
            <person name="Bowers J.E."/>
            <person name="Hubner S."/>
            <person name="Bellec A."/>
            <person name="Berard A."/>
            <person name="Berges H."/>
            <person name="Blanchet N."/>
            <person name="Boniface M.C."/>
            <person name="Brunel D."/>
            <person name="Catrice O."/>
            <person name="Chaidir N."/>
            <person name="Claudel C."/>
            <person name="Donnadieu C."/>
            <person name="Faraut T."/>
            <person name="Fievet G."/>
            <person name="Helmstetter N."/>
            <person name="King M."/>
            <person name="Knapp S.J."/>
            <person name="Lai Z."/>
            <person name="Le Paslier M.C."/>
            <person name="Lippi Y."/>
            <person name="Lorenzon L."/>
            <person name="Mandel J.R."/>
            <person name="Marage G."/>
            <person name="Marchand G."/>
            <person name="Marquand E."/>
            <person name="Bret-Mestries E."/>
            <person name="Morien E."/>
            <person name="Nambeesan S."/>
            <person name="Nguyen T."/>
            <person name="Pegot-Espagnet P."/>
            <person name="Pouilly N."/>
            <person name="Raftis F."/>
            <person name="Sallet E."/>
            <person name="Schiex T."/>
            <person name="Thomas J."/>
            <person name="Vandecasteele C."/>
            <person name="Vares D."/>
            <person name="Vear F."/>
            <person name="Vautrin S."/>
            <person name="Crespi M."/>
            <person name="Mangin B."/>
            <person name="Burke J.M."/>
            <person name="Salse J."/>
            <person name="Munos S."/>
            <person name="Vincourt P."/>
            <person name="Rieseberg L.H."/>
            <person name="Langlade N.B."/>
        </authorList>
    </citation>
    <scope>NUCLEOTIDE SEQUENCE [LARGE SCALE GENOMIC DNA]</scope>
    <source>
        <strain evidence="5">cv. SF193</strain>
        <tissue evidence="3">Leaves</tissue>
    </source>
</reference>
<dbReference type="Gramene" id="mRNA:HanXRQr2_Chr12g0525971">
    <property type="protein sequence ID" value="mRNA:HanXRQr2_Chr12g0525971"/>
    <property type="gene ID" value="HanXRQr2_Chr12g0525971"/>
</dbReference>
<dbReference type="AlphaFoldDB" id="A0A251SZU2"/>
<evidence type="ECO:0000256" key="2">
    <source>
        <dbReference type="SAM" id="MobiDB-lite"/>
    </source>
</evidence>
<feature type="compositionally biased region" description="Polar residues" evidence="2">
    <location>
        <begin position="115"/>
        <end position="125"/>
    </location>
</feature>
<dbReference type="EMBL" id="MNCJ02000327">
    <property type="protein sequence ID" value="KAF5776594.1"/>
    <property type="molecule type" value="Genomic_DNA"/>
</dbReference>
<reference evidence="4" key="2">
    <citation type="submission" date="2017-02" db="EMBL/GenBank/DDBJ databases">
        <title>Sunflower complete genome.</title>
        <authorList>
            <person name="Langlade N."/>
            <person name="Munos S."/>
        </authorList>
    </citation>
    <scope>NUCLEOTIDE SEQUENCE [LARGE SCALE GENOMIC DNA]</scope>
    <source>
        <tissue evidence="4">Leaves</tissue>
    </source>
</reference>
<protein>
    <submittedName>
        <fullName evidence="3 4">Alpha/Beta hydrolase</fullName>
    </submittedName>
</protein>
<dbReference type="EMBL" id="CM007901">
    <property type="protein sequence ID" value="OTG04083.1"/>
    <property type="molecule type" value="Genomic_DNA"/>
</dbReference>
<comment type="similarity">
    <text evidence="1">Belongs to the NDRG family.</text>
</comment>
<feature type="compositionally biased region" description="Polar residues" evidence="2">
    <location>
        <begin position="147"/>
        <end position="167"/>
    </location>
</feature>
<feature type="compositionally biased region" description="Low complexity" evidence="2">
    <location>
        <begin position="133"/>
        <end position="146"/>
    </location>
</feature>
<reference evidence="3" key="3">
    <citation type="submission" date="2020-06" db="EMBL/GenBank/DDBJ databases">
        <title>Helianthus annuus Genome sequencing and assembly Release 2.</title>
        <authorList>
            <person name="Gouzy J."/>
            <person name="Langlade N."/>
            <person name="Munos S."/>
        </authorList>
    </citation>
    <scope>NUCLEOTIDE SEQUENCE</scope>
    <source>
        <tissue evidence="3">Leaves</tissue>
    </source>
</reference>
<dbReference type="Gene3D" id="3.40.50.1820">
    <property type="entry name" value="alpha/beta hydrolase"/>
    <property type="match status" value="1"/>
</dbReference>
<feature type="region of interest" description="Disordered" evidence="2">
    <location>
        <begin position="115"/>
        <end position="178"/>
    </location>
</feature>
<sequence>MFVMQLLNERQSVNVWRYLEAIDKRPDITEGLKKLKCRTLIFVGDSSSFHSEALHMTGKLDRRYSALVEVPGLTSNSGIFLSCERSRSGAASATGERSGRTKLWLHLQLRTRKGNITSAQRAQPQRRSERICNAAASATPANAAASEQQPHPSQSCATPQRAQPQGDSSDDVTGGSRR</sequence>
<evidence type="ECO:0000256" key="1">
    <source>
        <dbReference type="ARBA" id="ARBA00005598"/>
    </source>
</evidence>
<dbReference type="Pfam" id="PF03096">
    <property type="entry name" value="Ndr"/>
    <property type="match status" value="1"/>
</dbReference>
<dbReference type="InterPro" id="IPR004142">
    <property type="entry name" value="NDRG"/>
</dbReference>
<name>A0A251SZU2_HELAN</name>
<dbReference type="Proteomes" id="UP000215914">
    <property type="component" value="Chromosome 12"/>
</dbReference>
<gene>
    <name evidence="4" type="ORF">HannXRQ_Chr12g0358411</name>
    <name evidence="3" type="ORF">HanXRQr2_Chr12g0525971</name>
</gene>
<accession>A0A251SZU2</accession>
<dbReference type="PANTHER" id="PTHR11034">
    <property type="entry name" value="N-MYC DOWNSTREAM REGULATED"/>
    <property type="match status" value="1"/>
</dbReference>
<evidence type="ECO:0000313" key="5">
    <source>
        <dbReference type="Proteomes" id="UP000215914"/>
    </source>
</evidence>
<proteinExistence type="inferred from homology"/>